<evidence type="ECO:0000313" key="2">
    <source>
        <dbReference type="EMBL" id="QDT75855.1"/>
    </source>
</evidence>
<proteinExistence type="predicted"/>
<dbReference type="SUPFAM" id="SSF52540">
    <property type="entry name" value="P-loop containing nucleoside triphosphate hydrolases"/>
    <property type="match status" value="1"/>
</dbReference>
<dbReference type="InterPro" id="IPR051162">
    <property type="entry name" value="T4SS_component"/>
</dbReference>
<reference evidence="2 3" key="1">
    <citation type="submission" date="2019-02" db="EMBL/GenBank/DDBJ databases">
        <title>Deep-cultivation of Planctomycetes and their phenomic and genomic characterization uncovers novel biology.</title>
        <authorList>
            <person name="Wiegand S."/>
            <person name="Jogler M."/>
            <person name="Boedeker C."/>
            <person name="Pinto D."/>
            <person name="Vollmers J."/>
            <person name="Rivas-Marin E."/>
            <person name="Kohn T."/>
            <person name="Peeters S.H."/>
            <person name="Heuer A."/>
            <person name="Rast P."/>
            <person name="Oberbeckmann S."/>
            <person name="Bunk B."/>
            <person name="Jeske O."/>
            <person name="Meyerdierks A."/>
            <person name="Storesund J.E."/>
            <person name="Kallscheuer N."/>
            <person name="Luecker S."/>
            <person name="Lage O.M."/>
            <person name="Pohl T."/>
            <person name="Merkel B.J."/>
            <person name="Hornburger P."/>
            <person name="Mueller R.-W."/>
            <person name="Bruemmer F."/>
            <person name="Labrenz M."/>
            <person name="Spormann A.M."/>
            <person name="Op den Camp H."/>
            <person name="Overmann J."/>
            <person name="Amann R."/>
            <person name="Jetten M.S.M."/>
            <person name="Mascher T."/>
            <person name="Medema M.H."/>
            <person name="Devos D.P."/>
            <person name="Kaster A.-K."/>
            <person name="Ovreas L."/>
            <person name="Rohde M."/>
            <person name="Galperin M.Y."/>
            <person name="Jogler C."/>
        </authorList>
    </citation>
    <scope>NUCLEOTIDE SEQUENCE [LARGE SCALE GENOMIC DNA]</scope>
    <source>
        <strain evidence="2 3">I41</strain>
    </source>
</reference>
<keyword evidence="3" id="KW-1185">Reference proteome</keyword>
<dbReference type="RefSeq" id="WP_145435630.1">
    <property type="nucleotide sequence ID" value="NZ_CP036339.1"/>
</dbReference>
<evidence type="ECO:0000313" key="3">
    <source>
        <dbReference type="Proteomes" id="UP000317909"/>
    </source>
</evidence>
<dbReference type="AlphaFoldDB" id="A0A517U5E2"/>
<organism evidence="2 3">
    <name type="scientific">Lacipirellula limnantheis</name>
    <dbReference type="NCBI Taxonomy" id="2528024"/>
    <lineage>
        <taxon>Bacteria</taxon>
        <taxon>Pseudomonadati</taxon>
        <taxon>Planctomycetota</taxon>
        <taxon>Planctomycetia</taxon>
        <taxon>Pirellulales</taxon>
        <taxon>Lacipirellulaceae</taxon>
        <taxon>Lacipirellula</taxon>
    </lineage>
</organism>
<protein>
    <submittedName>
        <fullName evidence="2">AAA-like domain protein</fullName>
    </submittedName>
</protein>
<dbReference type="EMBL" id="CP036339">
    <property type="protein sequence ID" value="QDT75855.1"/>
    <property type="molecule type" value="Genomic_DNA"/>
</dbReference>
<dbReference type="PANTHER" id="PTHR30121:SF6">
    <property type="entry name" value="SLR6007 PROTEIN"/>
    <property type="match status" value="1"/>
</dbReference>
<dbReference type="OrthoDB" id="9758751at2"/>
<feature type="region of interest" description="Disordered" evidence="1">
    <location>
        <begin position="474"/>
        <end position="515"/>
    </location>
</feature>
<gene>
    <name evidence="2" type="ORF">I41_50980</name>
</gene>
<sequence length="804" mass="88421">MQEIDSPGRFYLGRDYDLAAGAVGATPLLYQTENLTTHAVCVGMTGSGKTGLCISLLEEAALAGIPAIAIDPKGDLGNLLLAFPDLLPSDFQPWVDPSVASRKGITVEELAQQAAELWKSGLAKWNEDGARIQRFTDTVDRAIYTPGSSAGLPLTVLKSFAAPPQAVLDDADALNDRIQGAASGLLALLGVTADPVTSREHILLSNVLGQAWREGRSLDLAGLIHELQQPPFKRVGVVDLDSFFPAKDRLEFGMRLNNLLASPSFASWLEGESLDVQGLLYTKENKPRLSIISIAHLTDAERMFFVTILLNEVIAWMRSQPGTGSLRAILYMDEVFGFFPPTANPPAKRPMLTLLKQARAYGLGCVLATQNPVDLDYKGLSNAGTWFLGRLQTERDKARVIEGLEGASAEAGATFNRKAMEATLAALDSRVFLMNNVHASGPKVFQTRWALSYLAGPLTRSQISTLMAARKTSAMQSAATSQAPGSSSPSREPVGSTPAQQRRAPESTSAKSRPVLSAEVTQRFWPLDESVKPAGGERLTYRPGLFAVGRLHFIRASDGIDVWRDFAALQPVHGDMPQPTWETAQVMGERSTLLDEPEPSAAFSDLPGDMAVERNYRRWDDDLKNHVYQSQRLTLWECVEFDARSQPDESAEAFRQRLLPEVIKRVEQEVDEAESAANETRWWLFGFMSQAIVRGAEIILVRIFGGRSRKQLVTQSLWTQMSKDRQKHAAAKSHLREKQRDLDRLTKLTAPPVDPLDADAEPLHELKLTKIEVPPRKGDIEVQPVSLVWLPWWIGDDGAARTAY</sequence>
<name>A0A517U5E2_9BACT</name>
<dbReference type="PANTHER" id="PTHR30121">
    <property type="entry name" value="UNCHARACTERIZED PROTEIN YJGR-RELATED"/>
    <property type="match status" value="1"/>
</dbReference>
<dbReference type="KEGG" id="llh:I41_50980"/>
<dbReference type="Proteomes" id="UP000317909">
    <property type="component" value="Chromosome"/>
</dbReference>
<dbReference type="InterPro" id="IPR027417">
    <property type="entry name" value="P-loop_NTPase"/>
</dbReference>
<feature type="compositionally biased region" description="Low complexity" evidence="1">
    <location>
        <begin position="474"/>
        <end position="483"/>
    </location>
</feature>
<dbReference type="Gene3D" id="3.40.50.300">
    <property type="entry name" value="P-loop containing nucleotide triphosphate hydrolases"/>
    <property type="match status" value="2"/>
</dbReference>
<evidence type="ECO:0000256" key="1">
    <source>
        <dbReference type="SAM" id="MobiDB-lite"/>
    </source>
</evidence>
<accession>A0A517U5E2</accession>